<sequence>MGSSKEQMHQNGLKVSFACPNADCEGHFEEEVQNASFDWGSERQSDGIGYAETSVECEICEDTFTVAVLATQTGKEVTLKGLTVADLEYIDDTFEHDYDEFLADYEPQDPFGVYTRSSKELDDLYYGSEILPRVQAPFNKMLYLQHIIAMEAYLSDRLIDIITTDSTKLLTLIGSTPSLRDRPTRLIEVAKDPDYVASTTKAHLQRFSFHDLANVAKFYKSVLNIDLFETDEHRKTLLAIIETRHDLVHRNGRDRNGNETVIDGPAVERVKEIFQGLIERIEDAYTKYKVSCFFQVLDT</sequence>
<dbReference type="AlphaFoldDB" id="A0A839UDQ7"/>
<proteinExistence type="predicted"/>
<dbReference type="RefSeq" id="WP_183664943.1">
    <property type="nucleotide sequence ID" value="NZ_JACHXN010000028.1"/>
</dbReference>
<dbReference type="EMBL" id="JACHXN010000028">
    <property type="protein sequence ID" value="MBB3149208.1"/>
    <property type="molecule type" value="Genomic_DNA"/>
</dbReference>
<dbReference type="Proteomes" id="UP000554520">
    <property type="component" value="Unassembled WGS sequence"/>
</dbReference>
<organism evidence="1 2">
    <name type="scientific">Phyllobacterium trifolii</name>
    <dbReference type="NCBI Taxonomy" id="300193"/>
    <lineage>
        <taxon>Bacteria</taxon>
        <taxon>Pseudomonadati</taxon>
        <taxon>Pseudomonadota</taxon>
        <taxon>Alphaproteobacteria</taxon>
        <taxon>Hyphomicrobiales</taxon>
        <taxon>Phyllobacteriaceae</taxon>
        <taxon>Phyllobacterium</taxon>
    </lineage>
</organism>
<keyword evidence="2" id="KW-1185">Reference proteome</keyword>
<evidence type="ECO:0008006" key="3">
    <source>
        <dbReference type="Google" id="ProtNLM"/>
    </source>
</evidence>
<reference evidence="1 2" key="1">
    <citation type="submission" date="2020-08" db="EMBL/GenBank/DDBJ databases">
        <title>Genomic Encyclopedia of Type Strains, Phase III (KMG-III): the genomes of soil and plant-associated and newly described type strains.</title>
        <authorList>
            <person name="Whitman W."/>
        </authorList>
    </citation>
    <scope>NUCLEOTIDE SEQUENCE [LARGE SCALE GENOMIC DNA]</scope>
    <source>
        <strain evidence="1 2">CECT 7015</strain>
    </source>
</reference>
<protein>
    <recommendedName>
        <fullName evidence="3">RiboL-PSP-HEPN domain-containing protein</fullName>
    </recommendedName>
</protein>
<comment type="caution">
    <text evidence="1">The sequence shown here is derived from an EMBL/GenBank/DDBJ whole genome shotgun (WGS) entry which is preliminary data.</text>
</comment>
<evidence type="ECO:0000313" key="2">
    <source>
        <dbReference type="Proteomes" id="UP000554520"/>
    </source>
</evidence>
<accession>A0A839UDQ7</accession>
<name>A0A839UDQ7_9HYPH</name>
<evidence type="ECO:0000313" key="1">
    <source>
        <dbReference type="EMBL" id="MBB3149208.1"/>
    </source>
</evidence>
<gene>
    <name evidence="1" type="ORF">FHS21_005660</name>
</gene>